<evidence type="ECO:0000256" key="2">
    <source>
        <dbReference type="PROSITE-ProRule" id="PRU00169"/>
    </source>
</evidence>
<dbReference type="GO" id="GO:0032993">
    <property type="term" value="C:protein-DNA complex"/>
    <property type="evidence" value="ECO:0007669"/>
    <property type="project" value="TreeGrafter"/>
</dbReference>
<dbReference type="AlphaFoldDB" id="A0A9D6V1L2"/>
<evidence type="ECO:0000256" key="1">
    <source>
        <dbReference type="ARBA" id="ARBA00023125"/>
    </source>
</evidence>
<keyword evidence="2" id="KW-0597">Phosphoprotein</keyword>
<dbReference type="EMBL" id="JACRDE010000340">
    <property type="protein sequence ID" value="MBI5250386.1"/>
    <property type="molecule type" value="Genomic_DNA"/>
</dbReference>
<gene>
    <name evidence="4" type="ORF">HY912_12900</name>
</gene>
<dbReference type="Proteomes" id="UP000807825">
    <property type="component" value="Unassembled WGS sequence"/>
</dbReference>
<dbReference type="GO" id="GO:0005829">
    <property type="term" value="C:cytosol"/>
    <property type="evidence" value="ECO:0007669"/>
    <property type="project" value="TreeGrafter"/>
</dbReference>
<reference evidence="4" key="1">
    <citation type="submission" date="2020-07" db="EMBL/GenBank/DDBJ databases">
        <title>Huge and variable diversity of episymbiotic CPR bacteria and DPANN archaea in groundwater ecosystems.</title>
        <authorList>
            <person name="He C.Y."/>
            <person name="Keren R."/>
            <person name="Whittaker M."/>
            <person name="Farag I.F."/>
            <person name="Doudna J."/>
            <person name="Cate J.H.D."/>
            <person name="Banfield J.F."/>
        </authorList>
    </citation>
    <scope>NUCLEOTIDE SEQUENCE</scope>
    <source>
        <strain evidence="4">NC_groundwater_1664_Pr3_B-0.1um_52_9</strain>
    </source>
</reference>
<sequence length="151" mass="17089">MKCKTILVVDDEPDVLETIVEVLERHQIQTAGTFGKALELLETQRYDMAILDVMGVKGLDLLATAVRKEIPAVMLTAPAMNPEYILKSMELGAVSYISKEDLAHLDALLAELLGVLERGESPWRHTMERLEPTLDERLPVGWKDEYKKLWD</sequence>
<dbReference type="PANTHER" id="PTHR48111:SF9">
    <property type="entry name" value="TWO-COMPONENT RESPONSE REGULATOR RECEIVER PROTEIN"/>
    <property type="match status" value="1"/>
</dbReference>
<dbReference type="Pfam" id="PF00072">
    <property type="entry name" value="Response_reg"/>
    <property type="match status" value="1"/>
</dbReference>
<evidence type="ECO:0000313" key="5">
    <source>
        <dbReference type="Proteomes" id="UP000807825"/>
    </source>
</evidence>
<proteinExistence type="predicted"/>
<dbReference type="GO" id="GO:0000156">
    <property type="term" value="F:phosphorelay response regulator activity"/>
    <property type="evidence" value="ECO:0007669"/>
    <property type="project" value="TreeGrafter"/>
</dbReference>
<dbReference type="InterPro" id="IPR039420">
    <property type="entry name" value="WalR-like"/>
</dbReference>
<dbReference type="InterPro" id="IPR011006">
    <property type="entry name" value="CheY-like_superfamily"/>
</dbReference>
<dbReference type="GO" id="GO:0006355">
    <property type="term" value="P:regulation of DNA-templated transcription"/>
    <property type="evidence" value="ECO:0007669"/>
    <property type="project" value="TreeGrafter"/>
</dbReference>
<comment type="caution">
    <text evidence="4">The sequence shown here is derived from an EMBL/GenBank/DDBJ whole genome shotgun (WGS) entry which is preliminary data.</text>
</comment>
<dbReference type="GO" id="GO:0000976">
    <property type="term" value="F:transcription cis-regulatory region binding"/>
    <property type="evidence" value="ECO:0007669"/>
    <property type="project" value="TreeGrafter"/>
</dbReference>
<dbReference type="InterPro" id="IPR001789">
    <property type="entry name" value="Sig_transdc_resp-reg_receiver"/>
</dbReference>
<dbReference type="SUPFAM" id="SSF52172">
    <property type="entry name" value="CheY-like"/>
    <property type="match status" value="1"/>
</dbReference>
<dbReference type="CDD" id="cd00156">
    <property type="entry name" value="REC"/>
    <property type="match status" value="1"/>
</dbReference>
<dbReference type="SMART" id="SM00448">
    <property type="entry name" value="REC"/>
    <property type="match status" value="1"/>
</dbReference>
<dbReference type="Gene3D" id="3.40.50.2300">
    <property type="match status" value="1"/>
</dbReference>
<feature type="modified residue" description="4-aspartylphosphate" evidence="2">
    <location>
        <position position="52"/>
    </location>
</feature>
<dbReference type="PANTHER" id="PTHR48111">
    <property type="entry name" value="REGULATOR OF RPOS"/>
    <property type="match status" value="1"/>
</dbReference>
<evidence type="ECO:0000259" key="3">
    <source>
        <dbReference type="PROSITE" id="PS50110"/>
    </source>
</evidence>
<keyword evidence="1" id="KW-0238">DNA-binding</keyword>
<name>A0A9D6V1L2_9BACT</name>
<evidence type="ECO:0000313" key="4">
    <source>
        <dbReference type="EMBL" id="MBI5250386.1"/>
    </source>
</evidence>
<accession>A0A9D6V1L2</accession>
<feature type="domain" description="Response regulatory" evidence="3">
    <location>
        <begin position="5"/>
        <end position="114"/>
    </location>
</feature>
<dbReference type="PROSITE" id="PS50110">
    <property type="entry name" value="RESPONSE_REGULATORY"/>
    <property type="match status" value="1"/>
</dbReference>
<organism evidence="4 5">
    <name type="scientific">Desulfomonile tiedjei</name>
    <dbReference type="NCBI Taxonomy" id="2358"/>
    <lineage>
        <taxon>Bacteria</taxon>
        <taxon>Pseudomonadati</taxon>
        <taxon>Thermodesulfobacteriota</taxon>
        <taxon>Desulfomonilia</taxon>
        <taxon>Desulfomonilales</taxon>
        <taxon>Desulfomonilaceae</taxon>
        <taxon>Desulfomonile</taxon>
    </lineage>
</organism>
<protein>
    <submittedName>
        <fullName evidence="4">Response regulator</fullName>
    </submittedName>
</protein>